<dbReference type="GO" id="GO:0005634">
    <property type="term" value="C:nucleus"/>
    <property type="evidence" value="ECO:0007669"/>
    <property type="project" value="TreeGrafter"/>
</dbReference>
<evidence type="ECO:0000259" key="5">
    <source>
        <dbReference type="PROSITE" id="PS50832"/>
    </source>
</evidence>
<dbReference type="PANTHER" id="PTHR21641">
    <property type="entry name" value="TRANSLATION INITIATION FACTOR-RELATED"/>
    <property type="match status" value="1"/>
</dbReference>
<sequence>MPNSKRNVDAVYQATLSPPGELTATQQIARLRQAAGNNLYHLELSDGTSAMAELEAKFRSTIWIKRGSFVLVDSAGIADRDNKLSGIIINVVGNEREWRKMPFWPNQFQAKKSSYADDSDDEGPTMPPSDPEDE</sequence>
<protein>
    <submittedName>
        <fullName evidence="6">Nucleic acid-binding protein</fullName>
    </submittedName>
</protein>
<evidence type="ECO:0000256" key="4">
    <source>
        <dbReference type="SAM" id="MobiDB-lite"/>
    </source>
</evidence>
<dbReference type="InterPro" id="IPR001253">
    <property type="entry name" value="TIF_eIF-1A"/>
</dbReference>
<dbReference type="InterPro" id="IPR012340">
    <property type="entry name" value="NA-bd_OB-fold"/>
</dbReference>
<accession>A0A9P4QB26</accession>
<dbReference type="InterPro" id="IPR006196">
    <property type="entry name" value="RNA-binding_domain_S1_IF1"/>
</dbReference>
<feature type="compositionally biased region" description="Pro residues" evidence="4">
    <location>
        <begin position="125"/>
        <end position="134"/>
    </location>
</feature>
<feature type="region of interest" description="Disordered" evidence="4">
    <location>
        <begin position="110"/>
        <end position="134"/>
    </location>
</feature>
<dbReference type="Proteomes" id="UP000799441">
    <property type="component" value="Unassembled WGS sequence"/>
</dbReference>
<dbReference type="SMART" id="SM00652">
    <property type="entry name" value="eIF1a"/>
    <property type="match status" value="1"/>
</dbReference>
<dbReference type="OrthoDB" id="1738325at2759"/>
<organism evidence="6 7">
    <name type="scientific">Polychaeton citri CBS 116435</name>
    <dbReference type="NCBI Taxonomy" id="1314669"/>
    <lineage>
        <taxon>Eukaryota</taxon>
        <taxon>Fungi</taxon>
        <taxon>Dikarya</taxon>
        <taxon>Ascomycota</taxon>
        <taxon>Pezizomycotina</taxon>
        <taxon>Dothideomycetes</taxon>
        <taxon>Dothideomycetidae</taxon>
        <taxon>Capnodiales</taxon>
        <taxon>Capnodiaceae</taxon>
        <taxon>Polychaeton</taxon>
    </lineage>
</organism>
<keyword evidence="2" id="KW-0694">RNA-binding</keyword>
<gene>
    <name evidence="6" type="ORF">K431DRAFT_218898</name>
</gene>
<keyword evidence="3" id="KW-0648">Protein biosynthesis</keyword>
<dbReference type="PROSITE" id="PS50832">
    <property type="entry name" value="S1_IF1_TYPE"/>
    <property type="match status" value="1"/>
</dbReference>
<dbReference type="Pfam" id="PF01176">
    <property type="entry name" value="eIF-1a"/>
    <property type="match status" value="1"/>
</dbReference>
<evidence type="ECO:0000313" key="7">
    <source>
        <dbReference type="Proteomes" id="UP000799441"/>
    </source>
</evidence>
<dbReference type="AlphaFoldDB" id="A0A9P4QB26"/>
<dbReference type="EMBL" id="MU003774">
    <property type="protein sequence ID" value="KAF2723903.1"/>
    <property type="molecule type" value="Genomic_DNA"/>
</dbReference>
<reference evidence="6" key="1">
    <citation type="journal article" date="2020" name="Stud. Mycol.">
        <title>101 Dothideomycetes genomes: a test case for predicting lifestyles and emergence of pathogens.</title>
        <authorList>
            <person name="Haridas S."/>
            <person name="Albert R."/>
            <person name="Binder M."/>
            <person name="Bloem J."/>
            <person name="Labutti K."/>
            <person name="Salamov A."/>
            <person name="Andreopoulos B."/>
            <person name="Baker S."/>
            <person name="Barry K."/>
            <person name="Bills G."/>
            <person name="Bluhm B."/>
            <person name="Cannon C."/>
            <person name="Castanera R."/>
            <person name="Culley D."/>
            <person name="Daum C."/>
            <person name="Ezra D."/>
            <person name="Gonzalez J."/>
            <person name="Henrissat B."/>
            <person name="Kuo A."/>
            <person name="Liang C."/>
            <person name="Lipzen A."/>
            <person name="Lutzoni F."/>
            <person name="Magnuson J."/>
            <person name="Mondo S."/>
            <person name="Nolan M."/>
            <person name="Ohm R."/>
            <person name="Pangilinan J."/>
            <person name="Park H.-J."/>
            <person name="Ramirez L."/>
            <person name="Alfaro M."/>
            <person name="Sun H."/>
            <person name="Tritt A."/>
            <person name="Yoshinaga Y."/>
            <person name="Zwiers L.-H."/>
            <person name="Turgeon B."/>
            <person name="Goodwin S."/>
            <person name="Spatafora J."/>
            <person name="Crous P."/>
            <person name="Grigoriev I."/>
        </authorList>
    </citation>
    <scope>NUCLEOTIDE SEQUENCE</scope>
    <source>
        <strain evidence="6">CBS 116435</strain>
    </source>
</reference>
<proteinExistence type="inferred from homology"/>
<comment type="caution">
    <text evidence="6">The sequence shown here is derived from an EMBL/GenBank/DDBJ whole genome shotgun (WGS) entry which is preliminary data.</text>
</comment>
<dbReference type="InterPro" id="IPR039294">
    <property type="entry name" value="EIF1AD"/>
</dbReference>
<evidence type="ECO:0000256" key="3">
    <source>
        <dbReference type="PROSITE-ProRule" id="PRU00181"/>
    </source>
</evidence>
<feature type="domain" description="S1-like" evidence="5">
    <location>
        <begin position="26"/>
        <end position="83"/>
    </location>
</feature>
<evidence type="ECO:0000256" key="2">
    <source>
        <dbReference type="ARBA" id="ARBA00022884"/>
    </source>
</evidence>
<keyword evidence="7" id="KW-1185">Reference proteome</keyword>
<evidence type="ECO:0000313" key="6">
    <source>
        <dbReference type="EMBL" id="KAF2723903.1"/>
    </source>
</evidence>
<dbReference type="PANTHER" id="PTHR21641:SF0">
    <property type="entry name" value="RNA-BINDING PROTEIN EIF1AD-RELATED"/>
    <property type="match status" value="1"/>
</dbReference>
<dbReference type="Gene3D" id="2.40.50.140">
    <property type="entry name" value="Nucleic acid-binding proteins"/>
    <property type="match status" value="1"/>
</dbReference>
<dbReference type="GO" id="GO:0003743">
    <property type="term" value="F:translation initiation factor activity"/>
    <property type="evidence" value="ECO:0007669"/>
    <property type="project" value="UniProtKB-UniRule"/>
</dbReference>
<comment type="similarity">
    <text evidence="1">Belongs to the EIF1AD family.</text>
</comment>
<dbReference type="SUPFAM" id="SSF50249">
    <property type="entry name" value="Nucleic acid-binding proteins"/>
    <property type="match status" value="1"/>
</dbReference>
<name>A0A9P4QB26_9PEZI</name>
<keyword evidence="3" id="KW-0396">Initiation factor</keyword>
<evidence type="ECO:0000256" key="1">
    <source>
        <dbReference type="ARBA" id="ARBA00007340"/>
    </source>
</evidence>
<dbReference type="GO" id="GO:0003723">
    <property type="term" value="F:RNA binding"/>
    <property type="evidence" value="ECO:0007669"/>
    <property type="project" value="UniProtKB-KW"/>
</dbReference>